<reference evidence="7" key="1">
    <citation type="journal article" date="2020" name="Stud. Mycol.">
        <title>101 Dothideomycetes genomes: a test case for predicting lifestyles and emergence of pathogens.</title>
        <authorList>
            <person name="Haridas S."/>
            <person name="Albert R."/>
            <person name="Binder M."/>
            <person name="Bloem J."/>
            <person name="Labutti K."/>
            <person name="Salamov A."/>
            <person name="Andreopoulos B."/>
            <person name="Baker S."/>
            <person name="Barry K."/>
            <person name="Bills G."/>
            <person name="Bluhm B."/>
            <person name="Cannon C."/>
            <person name="Castanera R."/>
            <person name="Culley D."/>
            <person name="Daum C."/>
            <person name="Ezra D."/>
            <person name="Gonzalez J."/>
            <person name="Henrissat B."/>
            <person name="Kuo A."/>
            <person name="Liang C."/>
            <person name="Lipzen A."/>
            <person name="Lutzoni F."/>
            <person name="Magnuson J."/>
            <person name="Mondo S."/>
            <person name="Nolan M."/>
            <person name="Ohm R."/>
            <person name="Pangilinan J."/>
            <person name="Park H.-J."/>
            <person name="Ramirez L."/>
            <person name="Alfaro M."/>
            <person name="Sun H."/>
            <person name="Tritt A."/>
            <person name="Yoshinaga Y."/>
            <person name="Zwiers L.-H."/>
            <person name="Turgeon B."/>
            <person name="Goodwin S."/>
            <person name="Spatafora J."/>
            <person name="Crous P."/>
            <person name="Grigoriev I."/>
        </authorList>
    </citation>
    <scope>NUCLEOTIDE SEQUENCE</scope>
    <source>
        <strain evidence="7">CBS 119687</strain>
    </source>
</reference>
<feature type="domain" description="FAD-binding PCMH-type" evidence="6">
    <location>
        <begin position="54"/>
        <end position="229"/>
    </location>
</feature>
<evidence type="ECO:0000259" key="6">
    <source>
        <dbReference type="PROSITE" id="PS51387"/>
    </source>
</evidence>
<dbReference type="PANTHER" id="PTHR42973:SF53">
    <property type="entry name" value="FAD-BINDING PCMH-TYPE DOMAIN-CONTAINING PROTEIN-RELATED"/>
    <property type="match status" value="1"/>
</dbReference>
<evidence type="ECO:0000256" key="2">
    <source>
        <dbReference type="ARBA" id="ARBA00022630"/>
    </source>
</evidence>
<dbReference type="GO" id="GO:0071949">
    <property type="term" value="F:FAD binding"/>
    <property type="evidence" value="ECO:0007669"/>
    <property type="project" value="InterPro"/>
</dbReference>
<dbReference type="PROSITE" id="PS51387">
    <property type="entry name" value="FAD_PCMH"/>
    <property type="match status" value="1"/>
</dbReference>
<accession>A0A6A6ANR8</accession>
<keyword evidence="2" id="KW-0285">Flavoprotein</keyword>
<dbReference type="OrthoDB" id="2151789at2759"/>
<evidence type="ECO:0000313" key="8">
    <source>
        <dbReference type="Proteomes" id="UP000799771"/>
    </source>
</evidence>
<dbReference type="RefSeq" id="XP_033528029.1">
    <property type="nucleotide sequence ID" value="XM_033666472.1"/>
</dbReference>
<keyword evidence="5" id="KW-0732">Signal</keyword>
<dbReference type="GeneID" id="54406904"/>
<dbReference type="InterPro" id="IPR016169">
    <property type="entry name" value="FAD-bd_PCMH_sub2"/>
</dbReference>
<keyword evidence="3" id="KW-0274">FAD</keyword>
<dbReference type="InterPro" id="IPR050416">
    <property type="entry name" value="FAD-linked_Oxidoreductase"/>
</dbReference>
<dbReference type="InterPro" id="IPR016166">
    <property type="entry name" value="FAD-bd_PCMH"/>
</dbReference>
<evidence type="ECO:0000256" key="1">
    <source>
        <dbReference type="ARBA" id="ARBA00005466"/>
    </source>
</evidence>
<gene>
    <name evidence="7" type="ORF">P153DRAFT_353960</name>
</gene>
<comment type="similarity">
    <text evidence="1">Belongs to the oxygen-dependent FAD-linked oxidoreductase family.</text>
</comment>
<feature type="signal peptide" evidence="5">
    <location>
        <begin position="1"/>
        <end position="17"/>
    </location>
</feature>
<evidence type="ECO:0000313" key="7">
    <source>
        <dbReference type="EMBL" id="KAF2133642.1"/>
    </source>
</evidence>
<dbReference type="SUPFAM" id="SSF56176">
    <property type="entry name" value="FAD-binding/transporter-associated domain-like"/>
    <property type="match status" value="1"/>
</dbReference>
<dbReference type="PANTHER" id="PTHR42973">
    <property type="entry name" value="BINDING OXIDOREDUCTASE, PUTATIVE (AFU_ORTHOLOGUE AFUA_1G17690)-RELATED"/>
    <property type="match status" value="1"/>
</dbReference>
<dbReference type="EMBL" id="ML977499">
    <property type="protein sequence ID" value="KAF2133642.1"/>
    <property type="molecule type" value="Genomic_DNA"/>
</dbReference>
<evidence type="ECO:0000256" key="5">
    <source>
        <dbReference type="SAM" id="SignalP"/>
    </source>
</evidence>
<keyword evidence="4" id="KW-0560">Oxidoreductase</keyword>
<dbReference type="Gene3D" id="3.30.465.10">
    <property type="match status" value="1"/>
</dbReference>
<keyword evidence="8" id="KW-1185">Reference proteome</keyword>
<evidence type="ECO:0000256" key="4">
    <source>
        <dbReference type="ARBA" id="ARBA00023002"/>
    </source>
</evidence>
<dbReference type="Proteomes" id="UP000799771">
    <property type="component" value="Unassembled WGS sequence"/>
</dbReference>
<dbReference type="InterPro" id="IPR006094">
    <property type="entry name" value="Oxid_FAD_bind_N"/>
</dbReference>
<dbReference type="AlphaFoldDB" id="A0A6A6ANR8"/>
<protein>
    <submittedName>
        <fullName evidence="7">6-hydroxy-D-nicotine oxidase</fullName>
    </submittedName>
</protein>
<sequence>MVPRGVFLLAAALQVAADSSSCCQALKRKLPAQVFNDHDATYAQLNNQRWSNTSILAPSCVFEPKSALDVSKGVQVLVERSCPFSIKSGGHNPIPGANNIDGGVSMVLGLLNKIDLTPDRSFVGLGPGAKWGQVYSKLAGGDNVSGLLVPGGLCGGTGVGGVSTGGGESYLLASHGWVVDNVINYQVVLASGQIVNANQKSNSDLYRALKGGGNNFGIVTRADVAVFEQPQLWGGSILLPYFPDSAVATLYAITNFTAGNNIYPNNGAQVVITYTSTGTALIALSVASTDGTVNSTGLTPFTSLQPQIANTVGLRSISDIVAELDGNQGDGFRDTSATITFANDPATLFAVHNASDHIYLKYNATVPYLDWVMFYVPTAKIDGTHAEARGGNVLGLDDEEKDLIVAFITPRWLDPAYDHIMYEMTAAWVDAVKSVTVKMGTDHPFLYQNFAAATQKPLCGYGAKNVQFMQSVSKKYDPKSVFQKLVPGKHFIFYIRL</sequence>
<evidence type="ECO:0000256" key="3">
    <source>
        <dbReference type="ARBA" id="ARBA00022827"/>
    </source>
</evidence>
<name>A0A6A6ANR8_9PLEO</name>
<proteinExistence type="inferred from homology"/>
<dbReference type="Pfam" id="PF01565">
    <property type="entry name" value="FAD_binding_4"/>
    <property type="match status" value="1"/>
</dbReference>
<organism evidence="7 8">
    <name type="scientific">Dothidotthia symphoricarpi CBS 119687</name>
    <dbReference type="NCBI Taxonomy" id="1392245"/>
    <lineage>
        <taxon>Eukaryota</taxon>
        <taxon>Fungi</taxon>
        <taxon>Dikarya</taxon>
        <taxon>Ascomycota</taxon>
        <taxon>Pezizomycotina</taxon>
        <taxon>Dothideomycetes</taxon>
        <taxon>Pleosporomycetidae</taxon>
        <taxon>Pleosporales</taxon>
        <taxon>Dothidotthiaceae</taxon>
        <taxon>Dothidotthia</taxon>
    </lineage>
</organism>
<dbReference type="GO" id="GO:0016491">
    <property type="term" value="F:oxidoreductase activity"/>
    <property type="evidence" value="ECO:0007669"/>
    <property type="project" value="UniProtKB-KW"/>
</dbReference>
<dbReference type="InterPro" id="IPR036318">
    <property type="entry name" value="FAD-bd_PCMH-like_sf"/>
</dbReference>
<feature type="chain" id="PRO_5025570178" evidence="5">
    <location>
        <begin position="18"/>
        <end position="497"/>
    </location>
</feature>